<dbReference type="Pfam" id="PF03364">
    <property type="entry name" value="Polyketide_cyc"/>
    <property type="match status" value="1"/>
</dbReference>
<gene>
    <name evidence="4" type="ORF">P0Y56_15435</name>
</gene>
<feature type="region of interest" description="Disordered" evidence="2">
    <location>
        <begin position="1"/>
        <end position="29"/>
    </location>
</feature>
<dbReference type="InterPro" id="IPR005031">
    <property type="entry name" value="COQ10_START"/>
</dbReference>
<evidence type="ECO:0000256" key="2">
    <source>
        <dbReference type="SAM" id="MobiDB-lite"/>
    </source>
</evidence>
<feature type="domain" description="Coenzyme Q-binding protein COQ10 START" evidence="3">
    <location>
        <begin position="42"/>
        <end position="156"/>
    </location>
</feature>
<comment type="similarity">
    <text evidence="1">Belongs to the ribosome association toxin RatA family.</text>
</comment>
<proteinExistence type="inferred from homology"/>
<accession>A0AAJ5XBW0</accession>
<protein>
    <submittedName>
        <fullName evidence="4">SRPBCC family protein</fullName>
    </submittedName>
</protein>
<dbReference type="EMBL" id="CP119316">
    <property type="protein sequence ID" value="WEK48471.1"/>
    <property type="molecule type" value="Genomic_DNA"/>
</dbReference>
<name>A0AAJ5XBW0_9SPHN</name>
<dbReference type="Gene3D" id="3.30.530.20">
    <property type="match status" value="1"/>
</dbReference>
<feature type="compositionally biased region" description="Low complexity" evidence="2">
    <location>
        <begin position="1"/>
        <end position="16"/>
    </location>
</feature>
<evidence type="ECO:0000313" key="4">
    <source>
        <dbReference type="EMBL" id="WEK48471.1"/>
    </source>
</evidence>
<dbReference type="KEGG" id="acob:P0Y56_15435"/>
<dbReference type="PANTHER" id="PTHR33824:SF7">
    <property type="entry name" value="POLYKETIDE CYCLASE_DEHYDRASE AND LIPID TRANSPORT SUPERFAMILY PROTEIN"/>
    <property type="match status" value="1"/>
</dbReference>
<sequence>MQNTFAPEAFQEPAAAPHDDAPVTASKKANSSRALLEEAVTIARSPGELYHFWRDPLNLAAIMENITSIEPIDDRRSRWTVKAPAGKEVSWESVITEDIPGEQITWQSAEGADVANSGRIQFVDAGERGTVVRATIAYEPPAGVVGQIIAKMFQREPRIQTRRELRRFKQLMETGEIATNARNRRIAEAQKD</sequence>
<dbReference type="InterPro" id="IPR023393">
    <property type="entry name" value="START-like_dom_sf"/>
</dbReference>
<evidence type="ECO:0000313" key="5">
    <source>
        <dbReference type="Proteomes" id="UP001218362"/>
    </source>
</evidence>
<dbReference type="CDD" id="cd07817">
    <property type="entry name" value="SRPBCC_8"/>
    <property type="match status" value="1"/>
</dbReference>
<reference evidence="4" key="1">
    <citation type="submission" date="2023-03" db="EMBL/GenBank/DDBJ databases">
        <title>Andean soil-derived lignocellulolytic bacterial consortium as a source of novel taxa and putative plastic-active enzymes.</title>
        <authorList>
            <person name="Diaz-Garcia L."/>
            <person name="Chuvochina M."/>
            <person name="Feuerriegel G."/>
            <person name="Bunk B."/>
            <person name="Sproer C."/>
            <person name="Streit W.R."/>
            <person name="Rodriguez L.M."/>
            <person name="Overmann J."/>
            <person name="Jimenez D.J."/>
        </authorList>
    </citation>
    <scope>NUCLEOTIDE SEQUENCE</scope>
    <source>
        <strain evidence="4">MAG 26</strain>
    </source>
</reference>
<evidence type="ECO:0000256" key="1">
    <source>
        <dbReference type="ARBA" id="ARBA00008918"/>
    </source>
</evidence>
<dbReference type="PANTHER" id="PTHR33824">
    <property type="entry name" value="POLYKETIDE CYCLASE/DEHYDRASE AND LIPID TRANSPORT SUPERFAMILY PROTEIN"/>
    <property type="match status" value="1"/>
</dbReference>
<dbReference type="SUPFAM" id="SSF55961">
    <property type="entry name" value="Bet v1-like"/>
    <property type="match status" value="1"/>
</dbReference>
<dbReference type="InterPro" id="IPR047137">
    <property type="entry name" value="ORF3"/>
</dbReference>
<evidence type="ECO:0000259" key="3">
    <source>
        <dbReference type="Pfam" id="PF03364"/>
    </source>
</evidence>
<dbReference type="AlphaFoldDB" id="A0AAJ5XBW0"/>
<organism evidence="4 5">
    <name type="scientific">Candidatus Andeanibacterium colombiense</name>
    <dbReference type="NCBI Taxonomy" id="3121345"/>
    <lineage>
        <taxon>Bacteria</taxon>
        <taxon>Pseudomonadati</taxon>
        <taxon>Pseudomonadota</taxon>
        <taxon>Alphaproteobacteria</taxon>
        <taxon>Sphingomonadales</taxon>
        <taxon>Sphingomonadaceae</taxon>
        <taxon>Candidatus Andeanibacterium</taxon>
    </lineage>
</organism>
<dbReference type="Proteomes" id="UP001218362">
    <property type="component" value="Chromosome"/>
</dbReference>